<evidence type="ECO:0000256" key="1">
    <source>
        <dbReference type="SAM" id="MobiDB-lite"/>
    </source>
</evidence>
<proteinExistence type="predicted"/>
<sequence>MEQKELDGKVWEVSGFVFENEDQAKLAKKEVEGIQYIHDNMNMDNPQMVQEIYQRIMAQELFHTPIGYAYLKELQDYLKGLPGVDASEIPGIPVKDMGLDLDHVAGKEKSGEHQNENADKNSEEKQETKLQKRCRILLSVNIVLVIIIIAMFAISLTSGSTTILNYETKIINKYEEWEQELDEREAALDALEKQN</sequence>
<keyword evidence="2" id="KW-1133">Transmembrane helix</keyword>
<reference evidence="3" key="1">
    <citation type="submission" date="2021-10" db="EMBL/GenBank/DDBJ databases">
        <title>Anaerobic single-cell dispensing facilitates the cultivation of human gut bacteria.</title>
        <authorList>
            <person name="Afrizal A."/>
        </authorList>
    </citation>
    <scope>NUCLEOTIDE SEQUENCE</scope>
    <source>
        <strain evidence="3">CLA-AA-H204</strain>
    </source>
</reference>
<feature type="region of interest" description="Disordered" evidence="1">
    <location>
        <begin position="107"/>
        <end position="126"/>
    </location>
</feature>
<keyword evidence="2" id="KW-0472">Membrane</keyword>
<keyword evidence="2" id="KW-0812">Transmembrane</keyword>
<protein>
    <submittedName>
        <fullName evidence="3">Uncharacterized protein</fullName>
    </submittedName>
</protein>
<comment type="caution">
    <text evidence="3">The sequence shown here is derived from an EMBL/GenBank/DDBJ whole genome shotgun (WGS) entry which is preliminary data.</text>
</comment>
<organism evidence="3 4">
    <name type="scientific">Roseburia amylophila</name>
    <dbReference type="NCBI Taxonomy" id="2981794"/>
    <lineage>
        <taxon>Bacteria</taxon>
        <taxon>Bacillati</taxon>
        <taxon>Bacillota</taxon>
        <taxon>Clostridia</taxon>
        <taxon>Lachnospirales</taxon>
        <taxon>Lachnospiraceae</taxon>
        <taxon>Roseburia</taxon>
    </lineage>
</organism>
<dbReference type="EMBL" id="JAJEQW010000007">
    <property type="protein sequence ID" value="MCC2242240.1"/>
    <property type="molecule type" value="Genomic_DNA"/>
</dbReference>
<evidence type="ECO:0000256" key="2">
    <source>
        <dbReference type="SAM" id="Phobius"/>
    </source>
</evidence>
<dbReference type="Proteomes" id="UP001198893">
    <property type="component" value="Unassembled WGS sequence"/>
</dbReference>
<evidence type="ECO:0000313" key="3">
    <source>
        <dbReference type="EMBL" id="MCC2242240.1"/>
    </source>
</evidence>
<name>A0AAW4WBT5_9FIRM</name>
<dbReference type="AlphaFoldDB" id="A0AAW4WBT5"/>
<feature type="transmembrane region" description="Helical" evidence="2">
    <location>
        <begin position="136"/>
        <end position="156"/>
    </location>
</feature>
<accession>A0AAW4WBT5</accession>
<dbReference type="RefSeq" id="WP_227701168.1">
    <property type="nucleotide sequence ID" value="NZ_JAJEQW010000007.1"/>
</dbReference>
<evidence type="ECO:0000313" key="4">
    <source>
        <dbReference type="Proteomes" id="UP001198893"/>
    </source>
</evidence>
<gene>
    <name evidence="3" type="ORF">LKD47_08005</name>
</gene>